<protein>
    <recommendedName>
        <fullName evidence="9">Membrane transport protein MMPL domain-containing protein</fullName>
    </recommendedName>
</protein>
<evidence type="ECO:0000256" key="1">
    <source>
        <dbReference type="ARBA" id="ARBA00004651"/>
    </source>
</evidence>
<evidence type="ECO:0000256" key="4">
    <source>
        <dbReference type="ARBA" id="ARBA00022692"/>
    </source>
</evidence>
<feature type="transmembrane region" description="Helical" evidence="8">
    <location>
        <begin position="594"/>
        <end position="614"/>
    </location>
</feature>
<feature type="transmembrane region" description="Helical" evidence="8">
    <location>
        <begin position="375"/>
        <end position="395"/>
    </location>
</feature>
<name>A0A919SXP8_9ACTN</name>
<dbReference type="GO" id="GO:0005886">
    <property type="term" value="C:plasma membrane"/>
    <property type="evidence" value="ECO:0007669"/>
    <property type="project" value="UniProtKB-SubCell"/>
</dbReference>
<evidence type="ECO:0000259" key="9">
    <source>
        <dbReference type="Pfam" id="PF03176"/>
    </source>
</evidence>
<evidence type="ECO:0000256" key="2">
    <source>
        <dbReference type="ARBA" id="ARBA00010157"/>
    </source>
</evidence>
<dbReference type="InterPro" id="IPR004869">
    <property type="entry name" value="MMPL_dom"/>
</dbReference>
<feature type="transmembrane region" description="Helical" evidence="8">
    <location>
        <begin position="211"/>
        <end position="233"/>
    </location>
</feature>
<feature type="transmembrane region" description="Helical" evidence="8">
    <location>
        <begin position="553"/>
        <end position="574"/>
    </location>
</feature>
<dbReference type="Proteomes" id="UP000681340">
    <property type="component" value="Unassembled WGS sequence"/>
</dbReference>
<keyword evidence="6 8" id="KW-0472">Membrane</keyword>
<dbReference type="EMBL" id="BOQL01000086">
    <property type="protein sequence ID" value="GIM79934.1"/>
    <property type="molecule type" value="Genomic_DNA"/>
</dbReference>
<evidence type="ECO:0000256" key="8">
    <source>
        <dbReference type="SAM" id="Phobius"/>
    </source>
</evidence>
<reference evidence="10" key="1">
    <citation type="submission" date="2021-03" db="EMBL/GenBank/DDBJ databases">
        <title>Whole genome shotgun sequence of Actinoplanes auranticolor NBRC 12245.</title>
        <authorList>
            <person name="Komaki H."/>
            <person name="Tamura T."/>
        </authorList>
    </citation>
    <scope>NUCLEOTIDE SEQUENCE</scope>
    <source>
        <strain evidence="10">NBRC 12245</strain>
    </source>
</reference>
<evidence type="ECO:0000256" key="3">
    <source>
        <dbReference type="ARBA" id="ARBA00022475"/>
    </source>
</evidence>
<evidence type="ECO:0000256" key="5">
    <source>
        <dbReference type="ARBA" id="ARBA00022989"/>
    </source>
</evidence>
<feature type="transmembrane region" description="Helical" evidence="8">
    <location>
        <begin position="281"/>
        <end position="305"/>
    </location>
</feature>
<dbReference type="PANTHER" id="PTHR33406:SF11">
    <property type="entry name" value="MEMBRANE PROTEIN SCO6666-RELATED"/>
    <property type="match status" value="1"/>
</dbReference>
<dbReference type="PANTHER" id="PTHR33406">
    <property type="entry name" value="MEMBRANE PROTEIN MJ1562-RELATED"/>
    <property type="match status" value="1"/>
</dbReference>
<feature type="transmembrane region" description="Helical" evidence="8">
    <location>
        <begin position="184"/>
        <end position="204"/>
    </location>
</feature>
<feature type="domain" description="Membrane transport protein MMPL" evidence="9">
    <location>
        <begin position="55"/>
        <end position="376"/>
    </location>
</feature>
<accession>A0A919SXP8</accession>
<feature type="transmembrane region" description="Helical" evidence="8">
    <location>
        <begin position="317"/>
        <end position="339"/>
    </location>
</feature>
<sequence>MRDAGVEEIGVFAAWGSWVARFRWPVLVCTVVAVAAAGMWGLGVFGQLTEGGYNDPGSESTRAAEVVREELGAQGGDVVVIYTPTSGSIDDTGLGQRVRTRLDALPRSAVTAVASYWPDKTAQYASADRSRAVAVLTLAGDDEGAKLEAYREIDDKLSVEGATTQLAGGAPLSDASSTLSTQDLAFAEAVSLPIVLILLLFIFGSLVAASLPVLVGGCAVLGSLGVLHAIAYGHDVNSFAVNVASLLGLGMAIDYGLFMVGRFREEQGFGRTPGEAVARTVATAGRTVIFSATLLMIALAGLLLFPQGFLKSLAYGGLAAVALAAILSLTLLPALLAVLGPRVDKLPVRLPRRGGNRPAGTGWARLAGAVLRHPVLVALPILAGLLVLAAPIAGVRFGENDERILPAGNPARQAIETLKADFPALSSAGVQVVLRGTRGAAPAAQDGTAFADEVRKVPGLAAVTPAGTGGDVLLYTATLTGTDPFSTAARDAVEDIRSLRAPPGAEVLVGGTTARNVDSLSATADQLPLMIALLVGATLVLMFLAFGSILLPVKAVVLSALSLSATFGILVWIFQDGHGADLLRVTPAPPEVGIVVLMAAVVFGLSTDYEVFLLSRMVEARTRGATTAEAVTTGLARTGRVISAAAILLIVVTGAFALSSVTTMRFIGVGMIVALFLDATVVRMLLVPAVLKLTGDAAWWAPGPLRRLQERAGLQEYEDEELFPTVSVGRHAAPEVAGARTSAVAGGRAGAPVRASAWFERPSGDGDTTSAWPPQPAARSVSPATPMSDPSAADAPVAGSSAADAPVSPGVSGAGSFPVTAPVSPGGPGGPGARPDHFSGTASVSPAASPDSTAGPASSAAGSAWPAAGSAAGSGTSAAGLASGSASAATESTAGSASPAAGSADRSASSAARSASPAAGTGSPAAGPAPTAPSGRAGGRFSASAPVSGGATSGYPVAGSAPHPSSSRITLDEPGTGDASWPAASTQSPSVSGERPSSPAPTSPSAPPAWPPAAGRGRADREANGQTDPDGYGRTGHEDGPPVTVDLSGRVTPPDDTTADGGEAPADPGRREPGVDTTAILELPPTRPEPPS</sequence>
<evidence type="ECO:0000313" key="10">
    <source>
        <dbReference type="EMBL" id="GIM79934.1"/>
    </source>
</evidence>
<comment type="caution">
    <text evidence="10">The sequence shown here is derived from an EMBL/GenBank/DDBJ whole genome shotgun (WGS) entry which is preliminary data.</text>
</comment>
<feature type="domain" description="Membrane transport protein MMPL" evidence="9">
    <location>
        <begin position="404"/>
        <end position="708"/>
    </location>
</feature>
<dbReference type="InterPro" id="IPR050545">
    <property type="entry name" value="Mycobact_MmpL"/>
</dbReference>
<keyword evidence="3" id="KW-1003">Cell membrane</keyword>
<organism evidence="10 11">
    <name type="scientific">Actinoplanes auranticolor</name>
    <dbReference type="NCBI Taxonomy" id="47988"/>
    <lineage>
        <taxon>Bacteria</taxon>
        <taxon>Bacillati</taxon>
        <taxon>Actinomycetota</taxon>
        <taxon>Actinomycetes</taxon>
        <taxon>Micromonosporales</taxon>
        <taxon>Micromonosporaceae</taxon>
        <taxon>Actinoplanes</taxon>
    </lineage>
</organism>
<evidence type="ECO:0000256" key="7">
    <source>
        <dbReference type="SAM" id="MobiDB-lite"/>
    </source>
</evidence>
<keyword evidence="5 8" id="KW-1133">Transmembrane helix</keyword>
<gene>
    <name evidence="10" type="ORF">Aau02nite_88180</name>
</gene>
<feature type="compositionally biased region" description="Low complexity" evidence="7">
    <location>
        <begin position="782"/>
        <end position="811"/>
    </location>
</feature>
<comment type="subcellular location">
    <subcellularLocation>
        <location evidence="1">Cell membrane</location>
        <topology evidence="1">Multi-pass membrane protein</topology>
    </subcellularLocation>
</comment>
<dbReference type="AlphaFoldDB" id="A0A919SXP8"/>
<evidence type="ECO:0000256" key="6">
    <source>
        <dbReference type="ARBA" id="ARBA00023136"/>
    </source>
</evidence>
<dbReference type="Gene3D" id="1.20.1640.10">
    <property type="entry name" value="Multidrug efflux transporter AcrB transmembrane domain"/>
    <property type="match status" value="2"/>
</dbReference>
<feature type="transmembrane region" description="Helical" evidence="8">
    <location>
        <begin position="239"/>
        <end position="260"/>
    </location>
</feature>
<feature type="transmembrane region" description="Helical" evidence="8">
    <location>
        <begin position="641"/>
        <end position="660"/>
    </location>
</feature>
<comment type="similarity">
    <text evidence="2">Belongs to the resistance-nodulation-cell division (RND) (TC 2.A.6) family. MmpL subfamily.</text>
</comment>
<feature type="transmembrane region" description="Helical" evidence="8">
    <location>
        <begin position="24"/>
        <end position="45"/>
    </location>
</feature>
<proteinExistence type="inferred from homology"/>
<feature type="transmembrane region" description="Helical" evidence="8">
    <location>
        <begin position="527"/>
        <end position="546"/>
    </location>
</feature>
<keyword evidence="11" id="KW-1185">Reference proteome</keyword>
<feature type="compositionally biased region" description="Low complexity" evidence="7">
    <location>
        <begin position="845"/>
        <end position="935"/>
    </location>
</feature>
<dbReference type="Pfam" id="PF03176">
    <property type="entry name" value="MMPL"/>
    <property type="match status" value="2"/>
</dbReference>
<keyword evidence="4 8" id="KW-0812">Transmembrane</keyword>
<evidence type="ECO:0000313" key="11">
    <source>
        <dbReference type="Proteomes" id="UP000681340"/>
    </source>
</evidence>
<feature type="region of interest" description="Disordered" evidence="7">
    <location>
        <begin position="758"/>
        <end position="1092"/>
    </location>
</feature>
<feature type="compositionally biased region" description="Pro residues" evidence="7">
    <location>
        <begin position="998"/>
        <end position="1011"/>
    </location>
</feature>
<dbReference type="SUPFAM" id="SSF82866">
    <property type="entry name" value="Multidrug efflux transporter AcrB transmembrane domain"/>
    <property type="match status" value="2"/>
</dbReference>